<evidence type="ECO:0000313" key="1">
    <source>
        <dbReference type="EMBL" id="KAI6089962.1"/>
    </source>
</evidence>
<dbReference type="Proteomes" id="UP001497680">
    <property type="component" value="Unassembled WGS sequence"/>
</dbReference>
<organism evidence="1 2">
    <name type="scientific">Hypoxylon rubiginosum</name>
    <dbReference type="NCBI Taxonomy" id="110542"/>
    <lineage>
        <taxon>Eukaryota</taxon>
        <taxon>Fungi</taxon>
        <taxon>Dikarya</taxon>
        <taxon>Ascomycota</taxon>
        <taxon>Pezizomycotina</taxon>
        <taxon>Sordariomycetes</taxon>
        <taxon>Xylariomycetidae</taxon>
        <taxon>Xylariales</taxon>
        <taxon>Hypoxylaceae</taxon>
        <taxon>Hypoxylon</taxon>
    </lineage>
</organism>
<evidence type="ECO:0000313" key="2">
    <source>
        <dbReference type="Proteomes" id="UP001497680"/>
    </source>
</evidence>
<keyword evidence="2" id="KW-1185">Reference proteome</keyword>
<accession>A0ACC0DBC7</accession>
<gene>
    <name evidence="1" type="ORF">F4821DRAFT_230291</name>
</gene>
<protein>
    <submittedName>
        <fullName evidence="1">Heterokaryon incompatibility protein-domain-containing protein</fullName>
    </submittedName>
</protein>
<dbReference type="EMBL" id="MU394293">
    <property type="protein sequence ID" value="KAI6089962.1"/>
    <property type="molecule type" value="Genomic_DNA"/>
</dbReference>
<comment type="caution">
    <text evidence="1">The sequence shown here is derived from an EMBL/GenBank/DDBJ whole genome shotgun (WGS) entry which is preliminary data.</text>
</comment>
<name>A0ACC0DBC7_9PEZI</name>
<sequence>MGQSTSTPQSTPTLQSTSTPQSSPSLCAACTSIFADGSYEWWDSWNQEHRSRTEDEYPRKHHPSERSFSDAKAAGCWICNQIDNQQSWAKKPNVCVWDRYYMETSSIDKCSLMFPNTERIDIQNFEGGEPSFDLAWRSKSVPWTGCNELVRLADGWLKTCSISHRCWPPTGPNWYPTRLLKLSKRTVRLIRPKDETEFTSPYATLSYCWGLQKFKVLDSSTMRKFQKGVRIDSLPRTFRDTIQLLKSLQIEYLWIDSYCIVQGSDDWNLEAGTMEDVYRHSYLNIGSTNFMSPYQGLFCERLPHNSDTLFLRWKPKRSEPQRRYVLRSHIKNMSSASLGLNYTQLARRAWVIQETILSPRLLSFTDQQVVWQCSENTACEDFPIAQPVLSHDAGVRSIFWALTDFAKPLEGSQYRSTVRMTAPSGGVRRRNIPTRSFEESWFEILHLYSMASLSYPEKDMFRAIEGVGNRLAHLVGSDYRNGMLAGCLEISLLWFIGPYEKSPASSVAPSWHWASRSVFGSVYYRGVANLYARAREQRRRFSPMAYVFLSDDCRQLATRQGARDLWPHLVGIGRLTRVKLVRSQSKEDEFWVDLLYPRERPRLEVHLDDPFSKMSNHNFLMYLPLVVQHGRVGDFTEVIKLKVYGLLLQAKGQGRYKRIGCADASFYTDEEALTWDRIVSQPPKLFTII</sequence>
<proteinExistence type="predicted"/>
<reference evidence="1 2" key="1">
    <citation type="journal article" date="2022" name="New Phytol.">
        <title>Ecological generalism drives hyperdiversity of secondary metabolite gene clusters in xylarialean endophytes.</title>
        <authorList>
            <person name="Franco M.E.E."/>
            <person name="Wisecaver J.H."/>
            <person name="Arnold A.E."/>
            <person name="Ju Y.M."/>
            <person name="Slot J.C."/>
            <person name="Ahrendt S."/>
            <person name="Moore L.P."/>
            <person name="Eastman K.E."/>
            <person name="Scott K."/>
            <person name="Konkel Z."/>
            <person name="Mondo S.J."/>
            <person name="Kuo A."/>
            <person name="Hayes R.D."/>
            <person name="Haridas S."/>
            <person name="Andreopoulos B."/>
            <person name="Riley R."/>
            <person name="LaButti K."/>
            <person name="Pangilinan J."/>
            <person name="Lipzen A."/>
            <person name="Amirebrahimi M."/>
            <person name="Yan J."/>
            <person name="Adam C."/>
            <person name="Keymanesh K."/>
            <person name="Ng V."/>
            <person name="Louie K."/>
            <person name="Northen T."/>
            <person name="Drula E."/>
            <person name="Henrissat B."/>
            <person name="Hsieh H.M."/>
            <person name="Youens-Clark K."/>
            <person name="Lutzoni F."/>
            <person name="Miadlikowska J."/>
            <person name="Eastwood D.C."/>
            <person name="Hamelin R.C."/>
            <person name="Grigoriev I.V."/>
            <person name="U'Ren J.M."/>
        </authorList>
    </citation>
    <scope>NUCLEOTIDE SEQUENCE [LARGE SCALE GENOMIC DNA]</scope>
    <source>
        <strain evidence="1 2">ER1909</strain>
    </source>
</reference>